<dbReference type="EMBL" id="FOCF01000001">
    <property type="protein sequence ID" value="SEM49377.1"/>
    <property type="molecule type" value="Genomic_DNA"/>
</dbReference>
<evidence type="ECO:0000256" key="1">
    <source>
        <dbReference type="SAM" id="SignalP"/>
    </source>
</evidence>
<keyword evidence="3" id="KW-1185">Reference proteome</keyword>
<sequence>MVKGRLWSGLALTIYASATVSAQGPAFRPPLRLTEPVGTRLGRDVRLRIATAPPARLPLQPMSGAPVRKVGGALIDIYPFDDHFHLSAGGRMLNRSVPRGADPESLRTLPTGRAGRRFSPAMLMGYSRGGATGIAVGVDAGVVVGRSDPAPDQRLRGSDAAETANGINGLARMTMRYRF</sequence>
<evidence type="ECO:0008006" key="4">
    <source>
        <dbReference type="Google" id="ProtNLM"/>
    </source>
</evidence>
<dbReference type="RefSeq" id="WP_093663774.1">
    <property type="nucleotide sequence ID" value="NZ_FOCF01000001.1"/>
</dbReference>
<organism evidence="2 3">
    <name type="scientific">Sphingomonas gellani</name>
    <dbReference type="NCBI Taxonomy" id="1166340"/>
    <lineage>
        <taxon>Bacteria</taxon>
        <taxon>Pseudomonadati</taxon>
        <taxon>Pseudomonadota</taxon>
        <taxon>Alphaproteobacteria</taxon>
        <taxon>Sphingomonadales</taxon>
        <taxon>Sphingomonadaceae</taxon>
        <taxon>Sphingomonas</taxon>
    </lineage>
</organism>
<dbReference type="Proteomes" id="UP000199206">
    <property type="component" value="Unassembled WGS sequence"/>
</dbReference>
<keyword evidence="1" id="KW-0732">Signal</keyword>
<name>A0A1H7YVL3_9SPHN</name>
<reference evidence="3" key="1">
    <citation type="submission" date="2016-10" db="EMBL/GenBank/DDBJ databases">
        <authorList>
            <person name="Varghese N."/>
            <person name="Submissions S."/>
        </authorList>
    </citation>
    <scope>NUCLEOTIDE SEQUENCE [LARGE SCALE GENOMIC DNA]</scope>
    <source>
        <strain evidence="3">S6-262</strain>
    </source>
</reference>
<dbReference type="AlphaFoldDB" id="A0A1H7YVL3"/>
<evidence type="ECO:0000313" key="3">
    <source>
        <dbReference type="Proteomes" id="UP000199206"/>
    </source>
</evidence>
<accession>A0A1H7YVL3</accession>
<evidence type="ECO:0000313" key="2">
    <source>
        <dbReference type="EMBL" id="SEM49377.1"/>
    </source>
</evidence>
<feature type="chain" id="PRO_5011720533" description="Outer membrane protein beta-barrel domain-containing protein" evidence="1">
    <location>
        <begin position="23"/>
        <end position="179"/>
    </location>
</feature>
<dbReference type="OrthoDB" id="7256004at2"/>
<protein>
    <recommendedName>
        <fullName evidence="4">Outer membrane protein beta-barrel domain-containing protein</fullName>
    </recommendedName>
</protein>
<gene>
    <name evidence="2" type="ORF">SAMN05192583_0398</name>
</gene>
<proteinExistence type="predicted"/>
<feature type="signal peptide" evidence="1">
    <location>
        <begin position="1"/>
        <end position="22"/>
    </location>
</feature>